<dbReference type="Pfam" id="PF00635">
    <property type="entry name" value="Motile_Sperm"/>
    <property type="match status" value="1"/>
</dbReference>
<evidence type="ECO:0000256" key="1">
    <source>
        <dbReference type="RuleBase" id="RU003425"/>
    </source>
</evidence>
<dbReference type="WBParaSite" id="SSTP_0000909600.1">
    <property type="protein sequence ID" value="SSTP_0000909600.1"/>
    <property type="gene ID" value="SSTP_0000909600"/>
</dbReference>
<proteinExistence type="predicted"/>
<organism evidence="4">
    <name type="scientific">Strongyloides stercoralis</name>
    <name type="common">Threadworm</name>
    <dbReference type="NCBI Taxonomy" id="6248"/>
    <lineage>
        <taxon>Eukaryota</taxon>
        <taxon>Metazoa</taxon>
        <taxon>Ecdysozoa</taxon>
        <taxon>Nematoda</taxon>
        <taxon>Chromadorea</taxon>
        <taxon>Rhabditida</taxon>
        <taxon>Tylenchina</taxon>
        <taxon>Panagrolaimomorpha</taxon>
        <taxon>Strongyloidoidea</taxon>
        <taxon>Strongyloididae</taxon>
        <taxon>Strongyloides</taxon>
    </lineage>
</organism>
<dbReference type="WBParaSite" id="TCONS_00002700.p1">
    <property type="protein sequence ID" value="TCONS_00002700.p1"/>
    <property type="gene ID" value="XLOC_002526"/>
</dbReference>
<dbReference type="SUPFAM" id="SSF49354">
    <property type="entry name" value="PapD-like"/>
    <property type="match status" value="1"/>
</dbReference>
<comment type="function">
    <text evidence="1">Central component in molecular interactions underlying sperm crawling. Forms an extensive filament system that extends from sperm villipoda, along the leading edge of the pseudopod.</text>
</comment>
<dbReference type="AlphaFoldDB" id="A0A0K0EHZ1"/>
<dbReference type="InterPro" id="IPR000535">
    <property type="entry name" value="MSP_dom"/>
</dbReference>
<dbReference type="InterPro" id="IPR013783">
    <property type="entry name" value="Ig-like_fold"/>
</dbReference>
<evidence type="ECO:0000313" key="4">
    <source>
        <dbReference type="WBParaSite" id="SSTP_0000909600.1"/>
    </source>
</evidence>
<keyword evidence="1" id="KW-0963">Cytoplasm</keyword>
<dbReference type="InterPro" id="IPR008962">
    <property type="entry name" value="PapD-like_sf"/>
</dbReference>
<protein>
    <recommendedName>
        <fullName evidence="1">Major sperm protein</fullName>
    </recommendedName>
</protein>
<keyword evidence="1" id="KW-0206">Cytoskeleton</keyword>
<dbReference type="Gene3D" id="2.60.40.10">
    <property type="entry name" value="Immunoglobulins"/>
    <property type="match status" value="1"/>
</dbReference>
<reference evidence="4" key="1">
    <citation type="submission" date="2015-08" db="UniProtKB">
        <authorList>
            <consortium name="WormBaseParasite"/>
        </authorList>
    </citation>
    <scope>IDENTIFICATION</scope>
</reference>
<dbReference type="PROSITE" id="PS50202">
    <property type="entry name" value="MSP"/>
    <property type="match status" value="1"/>
</dbReference>
<keyword evidence="3" id="KW-1185">Reference proteome</keyword>
<dbReference type="Proteomes" id="UP000035681">
    <property type="component" value="Unplaced"/>
</dbReference>
<accession>A0A0K0EHZ1</accession>
<feature type="domain" description="MSP" evidence="2">
    <location>
        <begin position="1"/>
        <end position="115"/>
    </location>
</feature>
<evidence type="ECO:0000313" key="3">
    <source>
        <dbReference type="Proteomes" id="UP000035681"/>
    </source>
</evidence>
<name>A0A0K0EHZ1_STRER</name>
<evidence type="ECO:0000259" key="2">
    <source>
        <dbReference type="PROSITE" id="PS50202"/>
    </source>
</evidence>
<sequence>MSSPPIFYFNSNNDRETKELILRNTSKKDIVYKVRQSCPLSVKVKPYVGAIKSGKTQIISVTLNETFSKIQSSLSKIYLDIYCLDINKINFKVRRSWLYGNNETIKQLSHRLMLQKTSNECPRRMIIDLPARASLMEPIVLPIDLYSEGDTKTCRPIDEDFNVAETFDWKDKLIYNSRNVNIFTNENVMESHIRTPSNKIVSKVVNDIAPKIIDRDNATNGIIQSLAKFLFPPIENNSIKENINNDVTGPIDLKADVTTYKATERKRKRGTFGICGA</sequence>